<evidence type="ECO:0000313" key="12">
    <source>
        <dbReference type="EMBL" id="KAL1117032.1"/>
    </source>
</evidence>
<evidence type="ECO:0000256" key="8">
    <source>
        <dbReference type="ARBA" id="ARBA00023136"/>
    </source>
</evidence>
<gene>
    <name evidence="12" type="ORF">AAG570_004360</name>
</gene>
<keyword evidence="5" id="KW-1000">Mitochondrion outer membrane</keyword>
<feature type="repeat" description="Solcar" evidence="9">
    <location>
        <begin position="124"/>
        <end position="212"/>
    </location>
</feature>
<keyword evidence="4" id="KW-0677">Repeat</keyword>
<evidence type="ECO:0000256" key="9">
    <source>
        <dbReference type="PROSITE-ProRule" id="PRU00282"/>
    </source>
</evidence>
<evidence type="ECO:0000256" key="7">
    <source>
        <dbReference type="ARBA" id="ARBA00023128"/>
    </source>
</evidence>
<evidence type="ECO:0000313" key="13">
    <source>
        <dbReference type="Proteomes" id="UP001558652"/>
    </source>
</evidence>
<evidence type="ECO:0000256" key="5">
    <source>
        <dbReference type="ARBA" id="ARBA00022787"/>
    </source>
</evidence>
<keyword evidence="10" id="KW-0813">Transport</keyword>
<dbReference type="InterPro" id="IPR018108">
    <property type="entry name" value="MCP_transmembrane"/>
</dbReference>
<proteinExistence type="inferred from homology"/>
<comment type="caution">
    <text evidence="12">The sequence shown here is derived from an EMBL/GenBank/DDBJ whole genome shotgun (WGS) entry which is preliminary data.</text>
</comment>
<keyword evidence="7" id="KW-0496">Mitochondrion</keyword>
<dbReference type="EMBL" id="JBFDAA010000016">
    <property type="protein sequence ID" value="KAL1117032.1"/>
    <property type="molecule type" value="Genomic_DNA"/>
</dbReference>
<comment type="similarity">
    <text evidence="2 10">Belongs to the mitochondrial carrier (TC 2.A.29) family.</text>
</comment>
<evidence type="ECO:0000256" key="10">
    <source>
        <dbReference type="RuleBase" id="RU000488"/>
    </source>
</evidence>
<dbReference type="GO" id="GO:0005741">
    <property type="term" value="C:mitochondrial outer membrane"/>
    <property type="evidence" value="ECO:0007669"/>
    <property type="project" value="UniProtKB-SubCell"/>
</dbReference>
<evidence type="ECO:0000256" key="11">
    <source>
        <dbReference type="SAM" id="Phobius"/>
    </source>
</evidence>
<evidence type="ECO:0000256" key="2">
    <source>
        <dbReference type="ARBA" id="ARBA00006375"/>
    </source>
</evidence>
<keyword evidence="3 9" id="KW-0812">Transmembrane</keyword>
<comment type="subcellular location">
    <subcellularLocation>
        <location evidence="1">Mitochondrion outer membrane</location>
        <topology evidence="1">Multi-pass membrane protein</topology>
    </subcellularLocation>
</comment>
<dbReference type="Proteomes" id="UP001558652">
    <property type="component" value="Unassembled WGS sequence"/>
</dbReference>
<evidence type="ECO:0000256" key="1">
    <source>
        <dbReference type="ARBA" id="ARBA00004374"/>
    </source>
</evidence>
<dbReference type="PANTHER" id="PTHR10780:SF18">
    <property type="entry name" value="LD43650P"/>
    <property type="match status" value="1"/>
</dbReference>
<dbReference type="AlphaFoldDB" id="A0ABD0Y0M0"/>
<evidence type="ECO:0000256" key="3">
    <source>
        <dbReference type="ARBA" id="ARBA00022692"/>
    </source>
</evidence>
<dbReference type="PROSITE" id="PS50920">
    <property type="entry name" value="SOLCAR"/>
    <property type="match status" value="1"/>
</dbReference>
<accession>A0ABD0Y0M0</accession>
<dbReference type="SUPFAM" id="SSF103506">
    <property type="entry name" value="Mitochondrial carrier"/>
    <property type="match status" value="1"/>
</dbReference>
<dbReference type="Pfam" id="PF00153">
    <property type="entry name" value="Mito_carr"/>
    <property type="match status" value="2"/>
</dbReference>
<dbReference type="InterPro" id="IPR023395">
    <property type="entry name" value="MCP_dom_sf"/>
</dbReference>
<dbReference type="Gene3D" id="1.50.40.10">
    <property type="entry name" value="Mitochondrial carrier domain"/>
    <property type="match status" value="1"/>
</dbReference>
<name>A0ABD0Y0M0_9HEMI</name>
<keyword evidence="8 9" id="KW-0472">Membrane</keyword>
<organism evidence="12 13">
    <name type="scientific">Ranatra chinensis</name>
    <dbReference type="NCBI Taxonomy" id="642074"/>
    <lineage>
        <taxon>Eukaryota</taxon>
        <taxon>Metazoa</taxon>
        <taxon>Ecdysozoa</taxon>
        <taxon>Arthropoda</taxon>
        <taxon>Hexapoda</taxon>
        <taxon>Insecta</taxon>
        <taxon>Pterygota</taxon>
        <taxon>Neoptera</taxon>
        <taxon>Paraneoptera</taxon>
        <taxon>Hemiptera</taxon>
        <taxon>Heteroptera</taxon>
        <taxon>Panheteroptera</taxon>
        <taxon>Nepomorpha</taxon>
        <taxon>Nepidae</taxon>
        <taxon>Ranatrinae</taxon>
        <taxon>Ranatra</taxon>
    </lineage>
</organism>
<evidence type="ECO:0000256" key="4">
    <source>
        <dbReference type="ARBA" id="ARBA00022737"/>
    </source>
</evidence>
<reference evidence="12 13" key="1">
    <citation type="submission" date="2024-07" db="EMBL/GenBank/DDBJ databases">
        <title>Chromosome-level genome assembly of the water stick insect Ranatra chinensis (Heteroptera: Nepidae).</title>
        <authorList>
            <person name="Liu X."/>
        </authorList>
    </citation>
    <scope>NUCLEOTIDE SEQUENCE [LARGE SCALE GENOMIC DNA]</scope>
    <source>
        <strain evidence="12">Cailab_2021Rc</strain>
        <tissue evidence="12">Muscle</tissue>
    </source>
</reference>
<sequence>MTCRDASDQAFSCLSSLGFRLFANTLAHPFDYAKVLIQIGHEPLPPYPTTTFFGRKVNALPNVFKYVKHIKTVDGWSGCYRGLAPRLASQIVGVYSLRATVKYFKVNEDLDPMEDEMSDEEMRSHFVDTLTRDVVGRTVSIVASHPFQVIALRTMAQFVGGEEKYSGILASIAEIYREQGVSGFFSGLVPRWIGEIATLVIASTVSFALTAYVLQERELKSFTSLAIQYTTSALTYPFIVVTSCMAVNNCGLVGGMPPQMPIYSGWSDCWRDLSRKGQLNRGSTLLWRYCFSPPQSPKLAIK</sequence>
<dbReference type="PANTHER" id="PTHR10780">
    <property type="entry name" value="MITOCHONDRIAL CARRIER HOMOLOG"/>
    <property type="match status" value="1"/>
</dbReference>
<protein>
    <submittedName>
        <fullName evidence="12">Uncharacterized protein</fullName>
    </submittedName>
</protein>
<evidence type="ECO:0000256" key="6">
    <source>
        <dbReference type="ARBA" id="ARBA00022989"/>
    </source>
</evidence>
<keyword evidence="6 11" id="KW-1133">Transmembrane helix</keyword>
<feature type="transmembrane region" description="Helical" evidence="11">
    <location>
        <begin position="192"/>
        <end position="214"/>
    </location>
</feature>
<keyword evidence="13" id="KW-1185">Reference proteome</keyword>